<dbReference type="AlphaFoldDB" id="A0A1M6SJP5"/>
<dbReference type="EMBL" id="FQZB01000017">
    <property type="protein sequence ID" value="SHK44866.1"/>
    <property type="molecule type" value="Genomic_DNA"/>
</dbReference>
<accession>A0A1M6SJP5</accession>
<organism evidence="1 2">
    <name type="scientific">Clostridium cavendishii DSM 21758</name>
    <dbReference type="NCBI Taxonomy" id="1121302"/>
    <lineage>
        <taxon>Bacteria</taxon>
        <taxon>Bacillati</taxon>
        <taxon>Bacillota</taxon>
        <taxon>Clostridia</taxon>
        <taxon>Eubacteriales</taxon>
        <taxon>Clostridiaceae</taxon>
        <taxon>Clostridium</taxon>
    </lineage>
</organism>
<protein>
    <submittedName>
        <fullName evidence="1">Uncharacterized protein</fullName>
    </submittedName>
</protein>
<name>A0A1M6SJP5_9CLOT</name>
<evidence type="ECO:0000313" key="1">
    <source>
        <dbReference type="EMBL" id="SHK44866.1"/>
    </source>
</evidence>
<proteinExistence type="predicted"/>
<keyword evidence="2" id="KW-1185">Reference proteome</keyword>
<reference evidence="1 2" key="1">
    <citation type="submission" date="2016-11" db="EMBL/GenBank/DDBJ databases">
        <authorList>
            <person name="Jaros S."/>
            <person name="Januszkiewicz K."/>
            <person name="Wedrychowicz H."/>
        </authorList>
    </citation>
    <scope>NUCLEOTIDE SEQUENCE [LARGE SCALE GENOMIC DNA]</scope>
    <source>
        <strain evidence="1 2">DSM 21758</strain>
    </source>
</reference>
<dbReference type="OrthoDB" id="5770817at2"/>
<dbReference type="RefSeq" id="WP_072991861.1">
    <property type="nucleotide sequence ID" value="NZ_FQZB01000017.1"/>
</dbReference>
<sequence length="81" mass="9542">MKWQEVRELYPNQFVKFEIIESHQIDNKEYVDEVAIIKAIKDGKEAIKEFTKCKNGQVVYSTKNEELVIELVKNIGVRRSI</sequence>
<evidence type="ECO:0000313" key="2">
    <source>
        <dbReference type="Proteomes" id="UP000184310"/>
    </source>
</evidence>
<dbReference type="Proteomes" id="UP000184310">
    <property type="component" value="Unassembled WGS sequence"/>
</dbReference>
<gene>
    <name evidence="1" type="ORF">SAMN02745163_03828</name>
</gene>